<dbReference type="SUPFAM" id="SSF52402">
    <property type="entry name" value="Adenine nucleotide alpha hydrolases-like"/>
    <property type="match status" value="1"/>
</dbReference>
<dbReference type="Gene3D" id="3.40.50.620">
    <property type="entry name" value="HUPs"/>
    <property type="match status" value="1"/>
</dbReference>
<name>A0A7W6E3S8_9RHOB</name>
<gene>
    <name evidence="2" type="ORF">GGR95_001864</name>
</gene>
<sequence length="546" mass="61909">MIQIKAETDCVQTDVSFDVAFRWQYLLTQRDITQTALLRHTFAGWNAYVGDGVHITRLRDVNDKQIGLFIGIGVAQEGLIEGDHQINALDVSLPTFFIDFEDWLFYVAGRYNVLVARDEDTRFYSDAVGTNGTVFATAERQVASSLALCINRDIIDHPLYDHTHVENGSGNYSLFHTRDKDVRRANPNAYLSLSDFKETRFWPRDKPFATPRPRAEIYSEIITRTASVIDAINAVHKTALPLSGGQDSRLLAAIASDHLGDIEQKFTNIHCYSGRIDATVAGKVAQVLDIQHEIYDRRDYRSNPRTIARAQAEYDTALGYTSPIKNEVKQNIHRGVTDRAVVLRGHQTDLLRAVFVDRPGAKGRANLRWQIKRMSIVPHKEFNREVYTRFVPEYEAWIATLPRSVRDHQVDLMFVEIYNSSTIGASFPAISRNFFMSPFNSRHMITLSLSIEEQYRHDSLAVNDILMMLNPALHDLPFDYEFSGRSLDRIDDDAEMAEATQTRRDASRRRQKVMNDHPAISASDPLPDPAQTCPSSLASARPTSDV</sequence>
<evidence type="ECO:0000313" key="3">
    <source>
        <dbReference type="Proteomes" id="UP000530268"/>
    </source>
</evidence>
<feature type="region of interest" description="Disordered" evidence="1">
    <location>
        <begin position="497"/>
        <end position="546"/>
    </location>
</feature>
<evidence type="ECO:0008006" key="4">
    <source>
        <dbReference type="Google" id="ProtNLM"/>
    </source>
</evidence>
<comment type="caution">
    <text evidence="2">The sequence shown here is derived from an EMBL/GenBank/DDBJ whole genome shotgun (WGS) entry which is preliminary data.</text>
</comment>
<evidence type="ECO:0000313" key="2">
    <source>
        <dbReference type="EMBL" id="MBB3994223.1"/>
    </source>
</evidence>
<dbReference type="Proteomes" id="UP000530268">
    <property type="component" value="Unassembled WGS sequence"/>
</dbReference>
<reference evidence="2 3" key="1">
    <citation type="submission" date="2020-08" db="EMBL/GenBank/DDBJ databases">
        <title>Genomic Encyclopedia of Type Strains, Phase IV (KMG-IV): sequencing the most valuable type-strain genomes for metagenomic binning, comparative biology and taxonomic classification.</title>
        <authorList>
            <person name="Goeker M."/>
        </authorList>
    </citation>
    <scope>NUCLEOTIDE SEQUENCE [LARGE SCALE GENOMIC DNA]</scope>
    <source>
        <strain evidence="2 3">DSM 102234</strain>
    </source>
</reference>
<accession>A0A7W6E3S8</accession>
<dbReference type="InterPro" id="IPR014729">
    <property type="entry name" value="Rossmann-like_a/b/a_fold"/>
</dbReference>
<proteinExistence type="predicted"/>
<evidence type="ECO:0000256" key="1">
    <source>
        <dbReference type="SAM" id="MobiDB-lite"/>
    </source>
</evidence>
<organism evidence="2 3">
    <name type="scientific">Sulfitobacter undariae</name>
    <dbReference type="NCBI Taxonomy" id="1563671"/>
    <lineage>
        <taxon>Bacteria</taxon>
        <taxon>Pseudomonadati</taxon>
        <taxon>Pseudomonadota</taxon>
        <taxon>Alphaproteobacteria</taxon>
        <taxon>Rhodobacterales</taxon>
        <taxon>Roseobacteraceae</taxon>
        <taxon>Sulfitobacter</taxon>
    </lineage>
</organism>
<protein>
    <recommendedName>
        <fullName evidence="4">Asparagine synthase</fullName>
    </recommendedName>
</protein>
<keyword evidence="3" id="KW-1185">Reference proteome</keyword>
<feature type="compositionally biased region" description="Polar residues" evidence="1">
    <location>
        <begin position="532"/>
        <end position="546"/>
    </location>
</feature>
<dbReference type="EMBL" id="JACIEI010000004">
    <property type="protein sequence ID" value="MBB3994223.1"/>
    <property type="molecule type" value="Genomic_DNA"/>
</dbReference>
<dbReference type="RefSeq" id="WP_184565033.1">
    <property type="nucleotide sequence ID" value="NZ_JACIEI010000004.1"/>
</dbReference>
<dbReference type="AlphaFoldDB" id="A0A7W6E3S8"/>